<feature type="transmembrane region" description="Helical" evidence="1">
    <location>
        <begin position="267"/>
        <end position="292"/>
    </location>
</feature>
<keyword evidence="1" id="KW-0812">Transmembrane</keyword>
<dbReference type="Gene3D" id="1.20.1250.20">
    <property type="entry name" value="MFS general substrate transporter like domains"/>
    <property type="match status" value="1"/>
</dbReference>
<dbReference type="InterPro" id="IPR036259">
    <property type="entry name" value="MFS_trans_sf"/>
</dbReference>
<dbReference type="Proteomes" id="UP001217089">
    <property type="component" value="Unassembled WGS sequence"/>
</dbReference>
<feature type="transmembrane region" description="Helical" evidence="1">
    <location>
        <begin position="304"/>
        <end position="323"/>
    </location>
</feature>
<feature type="transmembrane region" description="Helical" evidence="1">
    <location>
        <begin position="179"/>
        <end position="200"/>
    </location>
</feature>
<comment type="caution">
    <text evidence="2">The sequence shown here is derived from an EMBL/GenBank/DDBJ whole genome shotgun (WGS) entry which is preliminary data.</text>
</comment>
<organism evidence="2 3">
    <name type="scientific">Tegillarca granosa</name>
    <name type="common">Malaysian cockle</name>
    <name type="synonym">Anadara granosa</name>
    <dbReference type="NCBI Taxonomy" id="220873"/>
    <lineage>
        <taxon>Eukaryota</taxon>
        <taxon>Metazoa</taxon>
        <taxon>Spiralia</taxon>
        <taxon>Lophotrochozoa</taxon>
        <taxon>Mollusca</taxon>
        <taxon>Bivalvia</taxon>
        <taxon>Autobranchia</taxon>
        <taxon>Pteriomorphia</taxon>
        <taxon>Arcoida</taxon>
        <taxon>Arcoidea</taxon>
        <taxon>Arcidae</taxon>
        <taxon>Tegillarca</taxon>
    </lineage>
</organism>
<feature type="transmembrane region" description="Helical" evidence="1">
    <location>
        <begin position="335"/>
        <end position="354"/>
    </location>
</feature>
<protein>
    <submittedName>
        <fullName evidence="2">Uncharacterized protein</fullName>
    </submittedName>
</protein>
<keyword evidence="1" id="KW-0472">Membrane</keyword>
<gene>
    <name evidence="2" type="ORF">KUTeg_014389</name>
</gene>
<feature type="transmembrane region" description="Helical" evidence="1">
    <location>
        <begin position="25"/>
        <end position="46"/>
    </location>
</feature>
<dbReference type="PANTHER" id="PTHR11360">
    <property type="entry name" value="MONOCARBOXYLATE TRANSPORTER"/>
    <property type="match status" value="1"/>
</dbReference>
<proteinExistence type="predicted"/>
<dbReference type="SUPFAM" id="SSF103473">
    <property type="entry name" value="MFS general substrate transporter"/>
    <property type="match status" value="1"/>
</dbReference>
<reference evidence="2 3" key="1">
    <citation type="submission" date="2022-12" db="EMBL/GenBank/DDBJ databases">
        <title>Chromosome-level genome of Tegillarca granosa.</title>
        <authorList>
            <person name="Kim J."/>
        </authorList>
    </citation>
    <scope>NUCLEOTIDE SEQUENCE [LARGE SCALE GENOMIC DNA]</scope>
    <source>
        <strain evidence="2">Teg-2019</strain>
        <tissue evidence="2">Adductor muscle</tissue>
    </source>
</reference>
<dbReference type="EMBL" id="JARBDR010000657">
    <property type="protein sequence ID" value="KAJ8309515.1"/>
    <property type="molecule type" value="Genomic_DNA"/>
</dbReference>
<feature type="transmembrane region" description="Helical" evidence="1">
    <location>
        <begin position="85"/>
        <end position="103"/>
    </location>
</feature>
<sequence length="388" mass="43677">MYNSIVTDIWMMTITYSLLGAKHCLSTAGIGLGLTYVPCTTIVNFYFEKRRSFANGVVVSASGVGGFAFPYLYRFLFDKYGLRGGLLILGGFMMNMCIFASLLRQPFRLSTITDAYKNEKHQKCEYSQKRKPSLLIETDETPTEDKIPETYSNSAKQWFRNVFNNVFKFDWKLLRNIRLNLFILAFSFAMLGYGSIFYMLPAQMHVNGQGKQVIVFALSLLGICEVFSRIIVGMIVDAKIISPHMIFSFSMLISGISMVLVPYMTALMHFCIFSVIVGIFPGSMFTVLPAIVIEDLGLNNLPSVFGLVFFFSAIINVLGHPLLGWLKDISGKWNISFFVIGGLLMTSSGIVFVNKISSLLRAGKFKENKETTEIKDTEEKEMMLTTEK</sequence>
<evidence type="ECO:0000313" key="2">
    <source>
        <dbReference type="EMBL" id="KAJ8309515.1"/>
    </source>
</evidence>
<feature type="transmembrane region" description="Helical" evidence="1">
    <location>
        <begin position="212"/>
        <end position="232"/>
    </location>
</feature>
<feature type="transmembrane region" description="Helical" evidence="1">
    <location>
        <begin position="53"/>
        <end position="73"/>
    </location>
</feature>
<keyword evidence="1" id="KW-1133">Transmembrane helix</keyword>
<feature type="transmembrane region" description="Helical" evidence="1">
    <location>
        <begin position="244"/>
        <end position="261"/>
    </location>
</feature>
<dbReference type="InterPro" id="IPR050327">
    <property type="entry name" value="Proton-linked_MCT"/>
</dbReference>
<dbReference type="PANTHER" id="PTHR11360:SF284">
    <property type="entry name" value="EG:103B4.3 PROTEIN-RELATED"/>
    <property type="match status" value="1"/>
</dbReference>
<name>A0ABQ9EWE2_TEGGR</name>
<evidence type="ECO:0000256" key="1">
    <source>
        <dbReference type="SAM" id="Phobius"/>
    </source>
</evidence>
<dbReference type="InterPro" id="IPR011701">
    <property type="entry name" value="MFS"/>
</dbReference>
<accession>A0ABQ9EWE2</accession>
<keyword evidence="3" id="KW-1185">Reference proteome</keyword>
<evidence type="ECO:0000313" key="3">
    <source>
        <dbReference type="Proteomes" id="UP001217089"/>
    </source>
</evidence>
<dbReference type="Pfam" id="PF07690">
    <property type="entry name" value="MFS_1"/>
    <property type="match status" value="1"/>
</dbReference>